<sequence length="261" mass="29031">MSDHAGARLTSRLRLDPVTKSHADDLWLVHSDDEVWPWYSAHKPTRGQIERRAALMDESWRLHGVHKWIAYQRDDGQVVGRGGLSRTAADADWGQIYEFLPDEPWTREAHDAPFPFTAHANWLEIGWAVRHEFRGLGYASEIGRAGLAFAFTVLGANAVVSCTLRHNAPSRAVMERIGMRYAGEIKSRGLINGATREQDDAPYVVHVLLRDEWQGVPATGASRGQPRATEAAQGRRSGPGRRGITPIPTLTTRVRFPSSPA</sequence>
<reference evidence="4" key="1">
    <citation type="journal article" date="2019" name="Int. J. Syst. Evol. Microbiol.">
        <title>The Global Catalogue of Microorganisms (GCM) 10K type strain sequencing project: providing services to taxonomists for standard genome sequencing and annotation.</title>
        <authorList>
            <consortium name="The Broad Institute Genomics Platform"/>
            <consortium name="The Broad Institute Genome Sequencing Center for Infectious Disease"/>
            <person name="Wu L."/>
            <person name="Ma J."/>
        </authorList>
    </citation>
    <scope>NUCLEOTIDE SEQUENCE [LARGE SCALE GENOMIC DNA]</scope>
    <source>
        <strain evidence="4">JCM 17906</strain>
    </source>
</reference>
<protein>
    <recommendedName>
        <fullName evidence="2">N-acetyltransferase domain-containing protein</fullName>
    </recommendedName>
</protein>
<accession>A0ABP8RKP3</accession>
<name>A0ABP8RKP3_9PSEU</name>
<feature type="domain" description="N-acetyltransferase" evidence="2">
    <location>
        <begin position="13"/>
        <end position="202"/>
    </location>
</feature>
<dbReference type="InterPro" id="IPR016181">
    <property type="entry name" value="Acyl_CoA_acyltransferase"/>
</dbReference>
<evidence type="ECO:0000259" key="2">
    <source>
        <dbReference type="PROSITE" id="PS51186"/>
    </source>
</evidence>
<evidence type="ECO:0000313" key="3">
    <source>
        <dbReference type="EMBL" id="GAA4541491.1"/>
    </source>
</evidence>
<dbReference type="SUPFAM" id="SSF55729">
    <property type="entry name" value="Acyl-CoA N-acyltransferases (Nat)"/>
    <property type="match status" value="1"/>
</dbReference>
<dbReference type="PROSITE" id="PS51186">
    <property type="entry name" value="GNAT"/>
    <property type="match status" value="1"/>
</dbReference>
<dbReference type="InterPro" id="IPR000182">
    <property type="entry name" value="GNAT_dom"/>
</dbReference>
<dbReference type="PANTHER" id="PTHR43792">
    <property type="entry name" value="GNAT FAMILY, PUTATIVE (AFU_ORTHOLOGUE AFUA_3G00765)-RELATED-RELATED"/>
    <property type="match status" value="1"/>
</dbReference>
<feature type="region of interest" description="Disordered" evidence="1">
    <location>
        <begin position="216"/>
        <end position="247"/>
    </location>
</feature>
<dbReference type="Proteomes" id="UP001501598">
    <property type="component" value="Unassembled WGS sequence"/>
</dbReference>
<dbReference type="EMBL" id="BAABGT010000024">
    <property type="protein sequence ID" value="GAA4541491.1"/>
    <property type="molecule type" value="Genomic_DNA"/>
</dbReference>
<dbReference type="InterPro" id="IPR051531">
    <property type="entry name" value="N-acetyltransferase"/>
</dbReference>
<proteinExistence type="predicted"/>
<gene>
    <name evidence="3" type="ORF">GCM10023175_15480</name>
</gene>
<dbReference type="Pfam" id="PF13302">
    <property type="entry name" value="Acetyltransf_3"/>
    <property type="match status" value="1"/>
</dbReference>
<evidence type="ECO:0000313" key="4">
    <source>
        <dbReference type="Proteomes" id="UP001501598"/>
    </source>
</evidence>
<evidence type="ECO:0000256" key="1">
    <source>
        <dbReference type="SAM" id="MobiDB-lite"/>
    </source>
</evidence>
<organism evidence="3 4">
    <name type="scientific">Pseudonocardia xishanensis</name>
    <dbReference type="NCBI Taxonomy" id="630995"/>
    <lineage>
        <taxon>Bacteria</taxon>
        <taxon>Bacillati</taxon>
        <taxon>Actinomycetota</taxon>
        <taxon>Actinomycetes</taxon>
        <taxon>Pseudonocardiales</taxon>
        <taxon>Pseudonocardiaceae</taxon>
        <taxon>Pseudonocardia</taxon>
    </lineage>
</organism>
<keyword evidence="4" id="KW-1185">Reference proteome</keyword>
<dbReference type="Gene3D" id="3.40.630.30">
    <property type="match status" value="1"/>
</dbReference>
<dbReference type="PANTHER" id="PTHR43792:SF1">
    <property type="entry name" value="N-ACETYLTRANSFERASE DOMAIN-CONTAINING PROTEIN"/>
    <property type="match status" value="1"/>
</dbReference>
<comment type="caution">
    <text evidence="3">The sequence shown here is derived from an EMBL/GenBank/DDBJ whole genome shotgun (WGS) entry which is preliminary data.</text>
</comment>